<dbReference type="InterPro" id="IPR048046">
    <property type="entry name" value="Transpos_IS607"/>
</dbReference>
<dbReference type="NCBIfam" id="NF033518">
    <property type="entry name" value="transpos_IS607"/>
    <property type="match status" value="1"/>
</dbReference>
<evidence type="ECO:0000256" key="5">
    <source>
        <dbReference type="PROSITE-ProRule" id="PRU10137"/>
    </source>
</evidence>
<feature type="domain" description="Resolvase/invertase-type recombinase catalytic" evidence="6">
    <location>
        <begin position="63"/>
        <end position="202"/>
    </location>
</feature>
<keyword evidence="2" id="KW-0238">DNA-binding</keyword>
<evidence type="ECO:0000313" key="8">
    <source>
        <dbReference type="Proteomes" id="UP000000292"/>
    </source>
</evidence>
<dbReference type="PATRIC" id="fig|1048834.4.peg.32"/>
<dbReference type="Proteomes" id="UP000000292">
    <property type="component" value="Chromosome"/>
</dbReference>
<evidence type="ECO:0000313" key="7">
    <source>
        <dbReference type="EMBL" id="AEJ42020.1"/>
    </source>
</evidence>
<dbReference type="InterPro" id="IPR041718">
    <property type="entry name" value="IS607_transposase-like"/>
</dbReference>
<dbReference type="PROSITE" id="PS00397">
    <property type="entry name" value="RECOMBINASES_1"/>
    <property type="match status" value="1"/>
</dbReference>
<keyword evidence="3" id="KW-0233">DNA recombination</keyword>
<protein>
    <submittedName>
        <fullName evidence="7">Resolvase domain protein</fullName>
    </submittedName>
</protein>
<evidence type="ECO:0000256" key="4">
    <source>
        <dbReference type="PIRSR" id="PIRSR606118-50"/>
    </source>
</evidence>
<keyword evidence="1" id="KW-0229">DNA integration</keyword>
<dbReference type="eggNOG" id="COG2452">
    <property type="taxonomic scope" value="Bacteria"/>
</dbReference>
<dbReference type="KEGG" id="aad:TC41_0040"/>
<name>F8IHQ3_ALIAT</name>
<evidence type="ECO:0000256" key="1">
    <source>
        <dbReference type="ARBA" id="ARBA00022908"/>
    </source>
</evidence>
<dbReference type="Gene3D" id="1.10.287.2170">
    <property type="match status" value="1"/>
</dbReference>
<dbReference type="GO" id="GO:0003677">
    <property type="term" value="F:DNA binding"/>
    <property type="evidence" value="ECO:0007669"/>
    <property type="project" value="UniProtKB-KW"/>
</dbReference>
<dbReference type="InterPro" id="IPR006118">
    <property type="entry name" value="Recombinase_CS"/>
</dbReference>
<dbReference type="PANTHER" id="PTHR36172:SF1">
    <property type="entry name" value="RESOLVASE-RELATED"/>
    <property type="match status" value="1"/>
</dbReference>
<reference evidence="8" key="2">
    <citation type="submission" date="2011-06" db="EMBL/GenBank/DDBJ databases">
        <title>The complete genome sequence of Alicyclobacillus acidocaldarius sp. Tc-4-1.</title>
        <authorList>
            <person name="Chen Y."/>
            <person name="He Y."/>
            <person name="Dong Z."/>
            <person name="Hu S."/>
        </authorList>
    </citation>
    <scope>NUCLEOTIDE SEQUENCE [LARGE SCALE GENOMIC DNA]</scope>
    <source>
        <strain evidence="8">Tc-4-1</strain>
    </source>
</reference>
<accession>F8IHQ3</accession>
<evidence type="ECO:0000256" key="3">
    <source>
        <dbReference type="ARBA" id="ARBA00023172"/>
    </source>
</evidence>
<dbReference type="InterPro" id="IPR006119">
    <property type="entry name" value="Resolv_N"/>
</dbReference>
<dbReference type="HOGENOM" id="CLU_082093_1_0_9"/>
<dbReference type="InterPro" id="IPR036162">
    <property type="entry name" value="Resolvase-like_N_sf"/>
</dbReference>
<dbReference type="Gene3D" id="3.40.50.1390">
    <property type="entry name" value="Resolvase, N-terminal catalytic domain"/>
    <property type="match status" value="1"/>
</dbReference>
<dbReference type="PROSITE" id="PS51736">
    <property type="entry name" value="RECOMBINASES_3"/>
    <property type="match status" value="1"/>
</dbReference>
<dbReference type="SMART" id="SM00857">
    <property type="entry name" value="Resolvase"/>
    <property type="match status" value="1"/>
</dbReference>
<dbReference type="GO" id="GO:0000150">
    <property type="term" value="F:DNA strand exchange activity"/>
    <property type="evidence" value="ECO:0007669"/>
    <property type="project" value="InterPro"/>
</dbReference>
<organism evidence="7 8">
    <name type="scientific">Alicyclobacillus acidocaldarius (strain Tc-4-1)</name>
    <name type="common">Bacillus acidocaldarius</name>
    <dbReference type="NCBI Taxonomy" id="1048834"/>
    <lineage>
        <taxon>Bacteria</taxon>
        <taxon>Bacillati</taxon>
        <taxon>Bacillota</taxon>
        <taxon>Bacilli</taxon>
        <taxon>Bacillales</taxon>
        <taxon>Alicyclobacillaceae</taxon>
        <taxon>Alicyclobacillus</taxon>
    </lineage>
</organism>
<proteinExistence type="predicted"/>
<dbReference type="FunFam" id="3.40.50.1390:FF:000002">
    <property type="entry name" value="ORF1 in transposon ISC1904"/>
    <property type="match status" value="1"/>
</dbReference>
<evidence type="ECO:0000259" key="6">
    <source>
        <dbReference type="PROSITE" id="PS51736"/>
    </source>
</evidence>
<dbReference type="STRING" id="1048834.TC41_0040"/>
<dbReference type="InterPro" id="IPR051491">
    <property type="entry name" value="Recombinase/Transposase-rel"/>
</dbReference>
<feature type="active site" description="O-(5'-phospho-DNA)-serine intermediate" evidence="4 5">
    <location>
        <position position="71"/>
    </location>
</feature>
<dbReference type="SUPFAM" id="SSF53041">
    <property type="entry name" value="Resolvase-like"/>
    <property type="match status" value="1"/>
</dbReference>
<dbReference type="EMBL" id="CP002902">
    <property type="protein sequence ID" value="AEJ42020.1"/>
    <property type="molecule type" value="Genomic_DNA"/>
</dbReference>
<dbReference type="PANTHER" id="PTHR36172">
    <property type="match status" value="1"/>
</dbReference>
<gene>
    <name evidence="7" type="ordered locus">TC41_0040</name>
</gene>
<dbReference type="GO" id="GO:0015074">
    <property type="term" value="P:DNA integration"/>
    <property type="evidence" value="ECO:0007669"/>
    <property type="project" value="UniProtKB-KW"/>
</dbReference>
<dbReference type="CDD" id="cd03769">
    <property type="entry name" value="SR_IS607_transposase_like"/>
    <property type="match status" value="1"/>
</dbReference>
<dbReference type="AlphaFoldDB" id="F8IHQ3"/>
<sequence>MMDNHVHLMYFISMKLSDWARKNGITYKTAWRWVKEGRMPVPFEQTPSGTILVHEPESSTENAVALYARVSSADQKADLDRQIARLMEFATEQKLVVVKAVTEIGSGLNGHRPKLMKLLSNPDAHTIVVEHRDRLMRFGFEYVEAALAAQGRRILVVEPGEVKDDLVQDMIEVLTSFCARLYGRRSARHRAKRALEVFKREDSSGVSV</sequence>
<dbReference type="Pfam" id="PF00239">
    <property type="entry name" value="Resolvase"/>
    <property type="match status" value="1"/>
</dbReference>
<evidence type="ECO:0000256" key="2">
    <source>
        <dbReference type="ARBA" id="ARBA00023125"/>
    </source>
</evidence>
<reference evidence="7 8" key="1">
    <citation type="journal article" date="2011" name="J. Bacteriol.">
        <title>Complete Genome Sequence of Alicyclobacillus acidocaldarius Strain Tc-4-1.</title>
        <authorList>
            <person name="Chen Y."/>
            <person name="He Y."/>
            <person name="Zhang B."/>
            <person name="Yang J."/>
            <person name="Li W."/>
            <person name="Dong Z."/>
            <person name="Hu S."/>
        </authorList>
    </citation>
    <scope>NUCLEOTIDE SEQUENCE [LARGE SCALE GENOMIC DNA]</scope>
    <source>
        <strain evidence="7 8">Tc-4-1</strain>
    </source>
</reference>